<keyword evidence="2" id="KW-1185">Reference proteome</keyword>
<dbReference type="RefSeq" id="WP_376887416.1">
    <property type="nucleotide sequence ID" value="NZ_JBHUHR010000040.1"/>
</dbReference>
<evidence type="ECO:0000313" key="2">
    <source>
        <dbReference type="Proteomes" id="UP001597361"/>
    </source>
</evidence>
<proteinExistence type="predicted"/>
<gene>
    <name evidence="1" type="ORF">ACFSKL_16390</name>
</gene>
<sequence length="76" mass="8457">TGHLLRYVFPRSIRHGCTRTLSGTIATAGALSGRNHILISYLSGAIPCFWTQLEKTQVFSRMGGVCLVFEMREARD</sequence>
<reference evidence="2" key="1">
    <citation type="journal article" date="2019" name="Int. J. Syst. Evol. Microbiol.">
        <title>The Global Catalogue of Microorganisms (GCM) 10K type strain sequencing project: providing services to taxonomists for standard genome sequencing and annotation.</title>
        <authorList>
            <consortium name="The Broad Institute Genomics Platform"/>
            <consortium name="The Broad Institute Genome Sequencing Center for Infectious Disease"/>
            <person name="Wu L."/>
            <person name="Ma J."/>
        </authorList>
    </citation>
    <scope>NUCLEOTIDE SEQUENCE [LARGE SCALE GENOMIC DNA]</scope>
    <source>
        <strain evidence="2">CGMCC 1.15180</strain>
    </source>
</reference>
<evidence type="ECO:0000313" key="1">
    <source>
        <dbReference type="EMBL" id="MFD2036385.1"/>
    </source>
</evidence>
<dbReference type="Proteomes" id="UP001597361">
    <property type="component" value="Unassembled WGS sequence"/>
</dbReference>
<dbReference type="EMBL" id="JBHUHR010000040">
    <property type="protein sequence ID" value="MFD2036385.1"/>
    <property type="molecule type" value="Genomic_DNA"/>
</dbReference>
<name>A0ABW4VS25_9BACT</name>
<comment type="caution">
    <text evidence="1">The sequence shown here is derived from an EMBL/GenBank/DDBJ whole genome shotgun (WGS) entry which is preliminary data.</text>
</comment>
<protein>
    <submittedName>
        <fullName evidence="1">Uncharacterized protein</fullName>
    </submittedName>
</protein>
<accession>A0ABW4VS25</accession>
<organism evidence="1 2">
    <name type="scientific">Belliella marina</name>
    <dbReference type="NCBI Taxonomy" id="1644146"/>
    <lineage>
        <taxon>Bacteria</taxon>
        <taxon>Pseudomonadati</taxon>
        <taxon>Bacteroidota</taxon>
        <taxon>Cytophagia</taxon>
        <taxon>Cytophagales</taxon>
        <taxon>Cyclobacteriaceae</taxon>
        <taxon>Belliella</taxon>
    </lineage>
</organism>
<feature type="non-terminal residue" evidence="1">
    <location>
        <position position="1"/>
    </location>
</feature>